<feature type="region of interest" description="Disordered" evidence="1">
    <location>
        <begin position="356"/>
        <end position="381"/>
    </location>
</feature>
<proteinExistence type="predicted"/>
<evidence type="ECO:0000313" key="3">
    <source>
        <dbReference type="Proteomes" id="UP000292702"/>
    </source>
</evidence>
<accession>A0A4R0RQ06</accession>
<protein>
    <recommendedName>
        <fullName evidence="4">F-box domain-containing protein</fullName>
    </recommendedName>
</protein>
<reference evidence="2 3" key="1">
    <citation type="submission" date="2018-11" db="EMBL/GenBank/DDBJ databases">
        <title>Genome assembly of Steccherinum ochraceum LE-BIN_3174, the white-rot fungus of the Steccherinaceae family (The Residual Polyporoid clade, Polyporales, Basidiomycota).</title>
        <authorList>
            <person name="Fedorova T.V."/>
            <person name="Glazunova O.A."/>
            <person name="Landesman E.O."/>
            <person name="Moiseenko K.V."/>
            <person name="Psurtseva N.V."/>
            <person name="Savinova O.S."/>
            <person name="Shakhova N.V."/>
            <person name="Tyazhelova T.V."/>
            <person name="Vasina D.V."/>
        </authorList>
    </citation>
    <scope>NUCLEOTIDE SEQUENCE [LARGE SCALE GENOMIC DNA]</scope>
    <source>
        <strain evidence="2 3">LE-BIN_3174</strain>
    </source>
</reference>
<dbReference type="Proteomes" id="UP000292702">
    <property type="component" value="Unassembled WGS sequence"/>
</dbReference>
<evidence type="ECO:0000313" key="2">
    <source>
        <dbReference type="EMBL" id="TCD65888.1"/>
    </source>
</evidence>
<organism evidence="2 3">
    <name type="scientific">Steccherinum ochraceum</name>
    <dbReference type="NCBI Taxonomy" id="92696"/>
    <lineage>
        <taxon>Eukaryota</taxon>
        <taxon>Fungi</taxon>
        <taxon>Dikarya</taxon>
        <taxon>Basidiomycota</taxon>
        <taxon>Agaricomycotina</taxon>
        <taxon>Agaricomycetes</taxon>
        <taxon>Polyporales</taxon>
        <taxon>Steccherinaceae</taxon>
        <taxon>Steccherinum</taxon>
    </lineage>
</organism>
<gene>
    <name evidence="2" type="ORF">EIP91_002048</name>
</gene>
<comment type="caution">
    <text evidence="2">The sequence shown here is derived from an EMBL/GenBank/DDBJ whole genome shotgun (WGS) entry which is preliminary data.</text>
</comment>
<evidence type="ECO:0000256" key="1">
    <source>
        <dbReference type="SAM" id="MobiDB-lite"/>
    </source>
</evidence>
<dbReference type="OrthoDB" id="2750355at2759"/>
<keyword evidence="3" id="KW-1185">Reference proteome</keyword>
<evidence type="ECO:0008006" key="4">
    <source>
        <dbReference type="Google" id="ProtNLM"/>
    </source>
</evidence>
<name>A0A4R0RQ06_9APHY</name>
<dbReference type="EMBL" id="RWJN01000159">
    <property type="protein sequence ID" value="TCD65888.1"/>
    <property type="molecule type" value="Genomic_DNA"/>
</dbReference>
<sequence length="488" mass="54773">MPIFLGGDIQVTSEPSRVYQFSEFVLGDPDRPQYLRDLSLEYLTFPRHTSAVVRHKITGRLAELLSQARNLKRLHITSVEDFLESDQRLATAIASLRALERIGFYGVGDRAFDMVTAINCAVTYSDVGFIGDVPVVGEQSTVRKRDPIPMLANFHETLTELKIHWSDPPGTSYAYPFVTALFIEGTSVDVAMLAHCFPNLTHLTLAASPYQYMEELDDARHKNQEASPASWETLYVLTCGILPSYALGLSFTKVRVWVGAVMDLLEDLPKFYTVLEDIRPSHLKLTVACGHLGLQFTDLDLFFSPPGVSHLDIRLDIYGTDAPMADLMRYIETWITNSSLKFLNLRVVLPSSRPHGLGDQLDDTENQSVETESAPDDGDATVQIHDQVDDGDFHTDSETSDASELYIPRSIVAPDPTKDYVRNMDLEAYARELVRASPQLRHVFLQFPGIHPNLFWSVEEGDEGGGEMKLRALSEKEGWDILRQQSFL</sequence>
<dbReference type="AlphaFoldDB" id="A0A4R0RQ06"/>